<dbReference type="RefSeq" id="WP_202058855.1">
    <property type="nucleotide sequence ID" value="NZ_JAEQMY010000011.1"/>
</dbReference>
<evidence type="ECO:0000256" key="1">
    <source>
        <dbReference type="ARBA" id="ARBA00004418"/>
    </source>
</evidence>
<dbReference type="PANTHER" id="PTHR35936:SF17">
    <property type="entry name" value="ARGININE-BINDING EXTRACELLULAR PROTEIN ARTP"/>
    <property type="match status" value="1"/>
</dbReference>
<proteinExistence type="inferred from homology"/>
<evidence type="ECO:0000256" key="3">
    <source>
        <dbReference type="ARBA" id="ARBA00022448"/>
    </source>
</evidence>
<evidence type="ECO:0000259" key="7">
    <source>
        <dbReference type="SMART" id="SM00062"/>
    </source>
</evidence>
<comment type="similarity">
    <text evidence="2">Belongs to the bacterial solute-binding protein 3 family.</text>
</comment>
<protein>
    <submittedName>
        <fullName evidence="8">Transporter substrate-binding domain-containing protein</fullName>
    </submittedName>
</protein>
<dbReference type="Gene3D" id="3.40.190.10">
    <property type="entry name" value="Periplasmic binding protein-like II"/>
    <property type="match status" value="2"/>
</dbReference>
<gene>
    <name evidence="8" type="ORF">JKG68_10040</name>
</gene>
<organism evidence="8 9">
    <name type="scientific">Microvirga aerilata</name>
    <dbReference type="NCBI Taxonomy" id="670292"/>
    <lineage>
        <taxon>Bacteria</taxon>
        <taxon>Pseudomonadati</taxon>
        <taxon>Pseudomonadota</taxon>
        <taxon>Alphaproteobacteria</taxon>
        <taxon>Hyphomicrobiales</taxon>
        <taxon>Methylobacteriaceae</taxon>
        <taxon>Microvirga</taxon>
    </lineage>
</organism>
<dbReference type="EMBL" id="JAEQMY010000011">
    <property type="protein sequence ID" value="MBL0404308.1"/>
    <property type="molecule type" value="Genomic_DNA"/>
</dbReference>
<reference evidence="8" key="1">
    <citation type="submission" date="2021-01" db="EMBL/GenBank/DDBJ databases">
        <title>Microvirga sp.</title>
        <authorList>
            <person name="Kim M.K."/>
        </authorList>
    </citation>
    <scope>NUCLEOTIDE SEQUENCE</scope>
    <source>
        <strain evidence="8">5420S-16</strain>
    </source>
</reference>
<keyword evidence="4 6" id="KW-0732">Signal</keyword>
<comment type="subcellular location">
    <subcellularLocation>
        <location evidence="1">Periplasm</location>
    </subcellularLocation>
</comment>
<keyword evidence="5" id="KW-0574">Periplasm</keyword>
<feature type="chain" id="PRO_5036737608" evidence="6">
    <location>
        <begin position="24"/>
        <end position="281"/>
    </location>
</feature>
<dbReference type="Pfam" id="PF00497">
    <property type="entry name" value="SBP_bac_3"/>
    <property type="match status" value="1"/>
</dbReference>
<evidence type="ECO:0000313" key="8">
    <source>
        <dbReference type="EMBL" id="MBL0404308.1"/>
    </source>
</evidence>
<sequence>MKLLKALGLGLLASSLAMGGAAAQERTVKIATEGAYAPWNFTGAGGKLEGFEIDLANDLCGRMKVKCEIVAQDWDGIIPALQAKKYDAIMAGMNITDKRLETISFSRPYASGLHGWGAMKDSPLAKLAGEGRRFSLDKDADAAKAMIEQWKPLLKGKTIGVQTATVNSQFLEKYLKDTITIREYKTTEQHDLDLSAGRVDAIFAAHSSLKATTEKPEFKDMVIAGGGVSGDVLGRGVAVGLRKDDAELKAMFDKAVQAAIADGTVQKLTQQWFKVDMTPQS</sequence>
<evidence type="ECO:0000256" key="5">
    <source>
        <dbReference type="ARBA" id="ARBA00022764"/>
    </source>
</evidence>
<dbReference type="AlphaFoldDB" id="A0A937CWV1"/>
<evidence type="ECO:0000256" key="2">
    <source>
        <dbReference type="ARBA" id="ARBA00010333"/>
    </source>
</evidence>
<feature type="domain" description="Solute-binding protein family 3/N-terminal" evidence="7">
    <location>
        <begin position="27"/>
        <end position="276"/>
    </location>
</feature>
<keyword evidence="3" id="KW-0813">Transport</keyword>
<dbReference type="PANTHER" id="PTHR35936">
    <property type="entry name" value="MEMBRANE-BOUND LYTIC MUREIN TRANSGLYCOSYLASE F"/>
    <property type="match status" value="1"/>
</dbReference>
<dbReference type="GO" id="GO:0030288">
    <property type="term" value="C:outer membrane-bounded periplasmic space"/>
    <property type="evidence" value="ECO:0007669"/>
    <property type="project" value="InterPro"/>
</dbReference>
<evidence type="ECO:0000313" key="9">
    <source>
        <dbReference type="Proteomes" id="UP000605848"/>
    </source>
</evidence>
<feature type="signal peptide" evidence="6">
    <location>
        <begin position="1"/>
        <end position="23"/>
    </location>
</feature>
<dbReference type="InterPro" id="IPR005768">
    <property type="entry name" value="Lys_Arg_Orn-bd"/>
</dbReference>
<dbReference type="InterPro" id="IPR001638">
    <property type="entry name" value="Solute-binding_3/MltF_N"/>
</dbReference>
<evidence type="ECO:0000256" key="4">
    <source>
        <dbReference type="ARBA" id="ARBA00022729"/>
    </source>
</evidence>
<name>A0A937CWV1_9HYPH</name>
<accession>A0A937CWV1</accession>
<comment type="caution">
    <text evidence="8">The sequence shown here is derived from an EMBL/GenBank/DDBJ whole genome shotgun (WGS) entry which is preliminary data.</text>
</comment>
<keyword evidence="9" id="KW-1185">Reference proteome</keyword>
<dbReference type="SUPFAM" id="SSF53850">
    <property type="entry name" value="Periplasmic binding protein-like II"/>
    <property type="match status" value="1"/>
</dbReference>
<dbReference type="Proteomes" id="UP000605848">
    <property type="component" value="Unassembled WGS sequence"/>
</dbReference>
<evidence type="ECO:0000256" key="6">
    <source>
        <dbReference type="SAM" id="SignalP"/>
    </source>
</evidence>
<dbReference type="SMART" id="SM00062">
    <property type="entry name" value="PBPb"/>
    <property type="match status" value="1"/>
</dbReference>
<dbReference type="NCBIfam" id="TIGR01096">
    <property type="entry name" value="3A0103s03R"/>
    <property type="match status" value="1"/>
</dbReference>